<keyword evidence="1" id="KW-1133">Transmembrane helix</keyword>
<keyword evidence="2" id="KW-0732">Signal</keyword>
<feature type="signal peptide" evidence="2">
    <location>
        <begin position="1"/>
        <end position="21"/>
    </location>
</feature>
<keyword evidence="1" id="KW-0472">Membrane</keyword>
<evidence type="ECO:0000313" key="3">
    <source>
        <dbReference type="Proteomes" id="UP000035681"/>
    </source>
</evidence>
<reference evidence="4" key="1">
    <citation type="submission" date="2015-08" db="UniProtKB">
        <authorList>
            <consortium name="WormBaseParasite"/>
        </authorList>
    </citation>
    <scope>IDENTIFICATION</scope>
</reference>
<name>A0A0K0EDM3_STRER</name>
<dbReference type="WBParaSite" id="SSTP_0000758500.1">
    <property type="protein sequence ID" value="SSTP_0000758500.1"/>
    <property type="gene ID" value="SSTP_0000758500"/>
</dbReference>
<dbReference type="WBParaSite" id="TCONS_00006919.p1">
    <property type="protein sequence ID" value="TCONS_00006919.p1"/>
    <property type="gene ID" value="XLOC_005013"/>
</dbReference>
<keyword evidence="3" id="KW-1185">Reference proteome</keyword>
<accession>A0A0K0EDM3</accession>
<sequence length="108" mass="11929">MSVGYYFTSAIFGAFVFLANGAKNLDDLKKTVDDAQTIEGGSKWCPIPLTGKECPPSSIFHYYKCCGTLMSDCCFNLQNWLIITLIVLAAITVIGIVMSIVSWLFCRK</sequence>
<proteinExistence type="predicted"/>
<feature type="transmembrane region" description="Helical" evidence="1">
    <location>
        <begin position="80"/>
        <end position="106"/>
    </location>
</feature>
<evidence type="ECO:0000313" key="5">
    <source>
        <dbReference type="WBParaSite" id="TCONS_00006919.p1"/>
    </source>
</evidence>
<dbReference type="PANTHER" id="PTHR34149">
    <property type="entry name" value="PROTEIN CBG11905-RELATED"/>
    <property type="match status" value="1"/>
</dbReference>
<feature type="chain" id="PRO_5005328020" evidence="2">
    <location>
        <begin position="22"/>
        <end position="108"/>
    </location>
</feature>
<dbReference type="PANTHER" id="PTHR34149:SF9">
    <property type="entry name" value="PROTEIN CBG09996"/>
    <property type="match status" value="1"/>
</dbReference>
<dbReference type="InterPro" id="IPR022559">
    <property type="entry name" value="SUP-1-like"/>
</dbReference>
<evidence type="ECO:0000313" key="4">
    <source>
        <dbReference type="WBParaSite" id="SSTP_0000758500.1"/>
    </source>
</evidence>
<dbReference type="Proteomes" id="UP000035681">
    <property type="component" value="Unplaced"/>
</dbReference>
<evidence type="ECO:0000256" key="2">
    <source>
        <dbReference type="SAM" id="SignalP"/>
    </source>
</evidence>
<dbReference type="Pfam" id="PF10853">
    <property type="entry name" value="DUF2650"/>
    <property type="match status" value="1"/>
</dbReference>
<organism evidence="4">
    <name type="scientific">Strongyloides stercoralis</name>
    <name type="common">Threadworm</name>
    <dbReference type="NCBI Taxonomy" id="6248"/>
    <lineage>
        <taxon>Eukaryota</taxon>
        <taxon>Metazoa</taxon>
        <taxon>Ecdysozoa</taxon>
        <taxon>Nematoda</taxon>
        <taxon>Chromadorea</taxon>
        <taxon>Rhabditida</taxon>
        <taxon>Tylenchina</taxon>
        <taxon>Panagrolaimomorpha</taxon>
        <taxon>Strongyloidoidea</taxon>
        <taxon>Strongyloididae</taxon>
        <taxon>Strongyloides</taxon>
    </lineage>
</organism>
<keyword evidence="1" id="KW-0812">Transmembrane</keyword>
<dbReference type="AlphaFoldDB" id="A0A0K0EDM3"/>
<protein>
    <submittedName>
        <fullName evidence="5">CX domain-containing protein</fullName>
    </submittedName>
    <submittedName>
        <fullName evidence="4">Tetraspanin-8-like</fullName>
    </submittedName>
</protein>
<evidence type="ECO:0000256" key="1">
    <source>
        <dbReference type="SAM" id="Phobius"/>
    </source>
</evidence>